<dbReference type="SUPFAM" id="SSF81624">
    <property type="entry name" value="N-terminal domain of MutM-like DNA repair proteins"/>
    <property type="match status" value="1"/>
</dbReference>
<dbReference type="NCBIfam" id="NF007763">
    <property type="entry name" value="PRK10445.1"/>
    <property type="match status" value="1"/>
</dbReference>
<evidence type="ECO:0000256" key="7">
    <source>
        <dbReference type="ARBA" id="ARBA00022801"/>
    </source>
</evidence>
<keyword evidence="13" id="KW-0326">Glycosidase</keyword>
<evidence type="ECO:0000256" key="8">
    <source>
        <dbReference type="ARBA" id="ARBA00022833"/>
    </source>
</evidence>
<dbReference type="InterPro" id="IPR015886">
    <property type="entry name" value="H2TH_FPG"/>
</dbReference>
<keyword evidence="12" id="KW-0511">Multifunctional enzyme</keyword>
<evidence type="ECO:0000256" key="3">
    <source>
        <dbReference type="ARBA" id="ARBA00012720"/>
    </source>
</evidence>
<keyword evidence="7" id="KW-0378">Hydrolase</keyword>
<keyword evidence="6 14" id="KW-0863">Zinc-finger</keyword>
<dbReference type="InterPro" id="IPR035937">
    <property type="entry name" value="FPG_N"/>
</dbReference>
<feature type="domain" description="FPG-type" evidence="15">
    <location>
        <begin position="238"/>
        <end position="272"/>
    </location>
</feature>
<evidence type="ECO:0000256" key="1">
    <source>
        <dbReference type="ARBA" id="ARBA00001947"/>
    </source>
</evidence>
<dbReference type="InterPro" id="IPR012319">
    <property type="entry name" value="FPG_cat"/>
</dbReference>
<keyword evidence="17" id="KW-0540">Nuclease</keyword>
<keyword evidence="11 17" id="KW-0456">Lyase</keyword>
<keyword evidence="5" id="KW-0227">DNA damage</keyword>
<feature type="domain" description="Formamidopyrimidine-DNA glycosylase catalytic" evidence="16">
    <location>
        <begin position="2"/>
        <end position="101"/>
    </location>
</feature>
<dbReference type="GO" id="GO:0003684">
    <property type="term" value="F:damaged DNA binding"/>
    <property type="evidence" value="ECO:0007669"/>
    <property type="project" value="InterPro"/>
</dbReference>
<evidence type="ECO:0000256" key="12">
    <source>
        <dbReference type="ARBA" id="ARBA00023268"/>
    </source>
</evidence>
<dbReference type="SMART" id="SM01232">
    <property type="entry name" value="H2TH"/>
    <property type="match status" value="1"/>
</dbReference>
<comment type="similarity">
    <text evidence="2">Belongs to the FPG family.</text>
</comment>
<keyword evidence="10" id="KW-0234">DNA repair</keyword>
<dbReference type="SMART" id="SM00898">
    <property type="entry name" value="Fapy_DNA_glyco"/>
    <property type="match status" value="1"/>
</dbReference>
<keyword evidence="8" id="KW-0862">Zinc</keyword>
<dbReference type="GO" id="GO:0000703">
    <property type="term" value="F:oxidized pyrimidine nucleobase lesion DNA N-glycosylase activity"/>
    <property type="evidence" value="ECO:0007669"/>
    <property type="project" value="TreeGrafter"/>
</dbReference>
<evidence type="ECO:0000259" key="15">
    <source>
        <dbReference type="PROSITE" id="PS51066"/>
    </source>
</evidence>
<dbReference type="Pfam" id="PF01149">
    <property type="entry name" value="Fapy_DNA_glyco"/>
    <property type="match status" value="1"/>
</dbReference>
<dbReference type="InterPro" id="IPR010979">
    <property type="entry name" value="Ribosomal_uS13-like_H2TH"/>
</dbReference>
<name>A0AA96WT59_9CYAN</name>
<dbReference type="SUPFAM" id="SSF46946">
    <property type="entry name" value="S13-like H2TH domain"/>
    <property type="match status" value="1"/>
</dbReference>
<evidence type="ECO:0000256" key="14">
    <source>
        <dbReference type="PROSITE-ProRule" id="PRU00391"/>
    </source>
</evidence>
<dbReference type="InterPro" id="IPR000214">
    <property type="entry name" value="Znf_DNA_glyclase/AP_lyase"/>
</dbReference>
<dbReference type="PROSITE" id="PS51068">
    <property type="entry name" value="FPG_CAT"/>
    <property type="match status" value="1"/>
</dbReference>
<evidence type="ECO:0000256" key="5">
    <source>
        <dbReference type="ARBA" id="ARBA00022763"/>
    </source>
</evidence>
<evidence type="ECO:0000256" key="9">
    <source>
        <dbReference type="ARBA" id="ARBA00023125"/>
    </source>
</evidence>
<evidence type="ECO:0000313" key="17">
    <source>
        <dbReference type="EMBL" id="WNZ22437.1"/>
    </source>
</evidence>
<dbReference type="GO" id="GO:0006284">
    <property type="term" value="P:base-excision repair"/>
    <property type="evidence" value="ECO:0007669"/>
    <property type="project" value="InterPro"/>
</dbReference>
<dbReference type="EMBL" id="CP053586">
    <property type="protein sequence ID" value="WNZ22437.1"/>
    <property type="molecule type" value="Genomic_DNA"/>
</dbReference>
<gene>
    <name evidence="17" type="primary">nei</name>
    <name evidence="17" type="ORF">HJG54_05880</name>
</gene>
<dbReference type="AlphaFoldDB" id="A0AA96WT59"/>
<sequence>MPEGPEIKRAADEIAKAIQSRPTTSVFFAFAHLKAYEAILQGREVTVVQSRGKAMLIRFDNQLTIYSHNQLYGKWMIRRVHDYPQTTRQLRLAIHNEKKSALLYSASEIEVLDEIALAYHPFLSKLGPDVLDTATTVEQVAERYLDKRFYRRRLASLLLDQQFLCGLGNYLRSEVLFVARIHPLLRPGDCSTEQILRLAEASIQVTHQSYRCKGITNDLQLAQSLKAAGKRRSEYRHYVFGRQHRSCYICGTPIVKEVLAGRRLYYCPNCQT</sequence>
<protein>
    <recommendedName>
        <fullName evidence="3">DNA-(apurinic or apyrimidinic site) lyase</fullName>
        <ecNumber evidence="3">4.2.99.18</ecNumber>
    </recommendedName>
</protein>
<dbReference type="Gene3D" id="3.20.190.10">
    <property type="entry name" value="MutM-like, N-terminal"/>
    <property type="match status" value="1"/>
</dbReference>
<dbReference type="PANTHER" id="PTHR42697:SF1">
    <property type="entry name" value="ENDONUCLEASE 8"/>
    <property type="match status" value="1"/>
</dbReference>
<dbReference type="RefSeq" id="WP_316433881.1">
    <property type="nucleotide sequence ID" value="NZ_CP053586.1"/>
</dbReference>
<evidence type="ECO:0000256" key="2">
    <source>
        <dbReference type="ARBA" id="ARBA00009409"/>
    </source>
</evidence>
<dbReference type="EC" id="4.2.99.18" evidence="3"/>
<comment type="cofactor">
    <cofactor evidence="1">
        <name>Zn(2+)</name>
        <dbReference type="ChEBI" id="CHEBI:29105"/>
    </cofactor>
</comment>
<dbReference type="PANTHER" id="PTHR42697">
    <property type="entry name" value="ENDONUCLEASE 8"/>
    <property type="match status" value="1"/>
</dbReference>
<keyword evidence="4" id="KW-0479">Metal-binding</keyword>
<proteinExistence type="inferred from homology"/>
<dbReference type="Gene3D" id="1.10.8.50">
    <property type="match status" value="1"/>
</dbReference>
<evidence type="ECO:0000256" key="10">
    <source>
        <dbReference type="ARBA" id="ARBA00023204"/>
    </source>
</evidence>
<keyword evidence="17" id="KW-0255">Endonuclease</keyword>
<dbReference type="Pfam" id="PF06827">
    <property type="entry name" value="zf-FPG_IleRS"/>
    <property type="match status" value="1"/>
</dbReference>
<dbReference type="InterPro" id="IPR010663">
    <property type="entry name" value="Znf_FPG/IleRS"/>
</dbReference>
<dbReference type="SUPFAM" id="SSF57716">
    <property type="entry name" value="Glucocorticoid receptor-like (DNA-binding domain)"/>
    <property type="match status" value="1"/>
</dbReference>
<accession>A0AA96WT59</accession>
<dbReference type="GO" id="GO:0140078">
    <property type="term" value="F:class I DNA-(apurinic or apyrimidinic site) endonuclease activity"/>
    <property type="evidence" value="ECO:0007669"/>
    <property type="project" value="UniProtKB-EC"/>
</dbReference>
<dbReference type="Pfam" id="PF06831">
    <property type="entry name" value="H2TH"/>
    <property type="match status" value="1"/>
</dbReference>
<keyword evidence="9" id="KW-0238">DNA-binding</keyword>
<dbReference type="PROSITE" id="PS51066">
    <property type="entry name" value="ZF_FPG_2"/>
    <property type="match status" value="1"/>
</dbReference>
<evidence type="ECO:0000256" key="6">
    <source>
        <dbReference type="ARBA" id="ARBA00022771"/>
    </source>
</evidence>
<reference evidence="17" key="1">
    <citation type="submission" date="2020-05" db="EMBL/GenBank/DDBJ databases">
        <authorList>
            <person name="Zhu T."/>
            <person name="Keshari N."/>
            <person name="Lu X."/>
        </authorList>
    </citation>
    <scope>NUCLEOTIDE SEQUENCE</scope>
    <source>
        <strain evidence="17">NK1-12</strain>
    </source>
</reference>
<dbReference type="GO" id="GO:0008270">
    <property type="term" value="F:zinc ion binding"/>
    <property type="evidence" value="ECO:0007669"/>
    <property type="project" value="UniProtKB-KW"/>
</dbReference>
<evidence type="ECO:0000256" key="4">
    <source>
        <dbReference type="ARBA" id="ARBA00022723"/>
    </source>
</evidence>
<evidence type="ECO:0000256" key="11">
    <source>
        <dbReference type="ARBA" id="ARBA00023239"/>
    </source>
</evidence>
<evidence type="ECO:0000259" key="16">
    <source>
        <dbReference type="PROSITE" id="PS51068"/>
    </source>
</evidence>
<organism evidence="17">
    <name type="scientific">Leptolyngbya sp. NK1-12</name>
    <dbReference type="NCBI Taxonomy" id="2547451"/>
    <lineage>
        <taxon>Bacteria</taxon>
        <taxon>Bacillati</taxon>
        <taxon>Cyanobacteriota</taxon>
        <taxon>Cyanophyceae</taxon>
        <taxon>Leptolyngbyales</taxon>
        <taxon>Leptolyngbyaceae</taxon>
        <taxon>Leptolyngbya group</taxon>
        <taxon>Leptolyngbya</taxon>
    </lineage>
</organism>
<evidence type="ECO:0000256" key="13">
    <source>
        <dbReference type="ARBA" id="ARBA00023295"/>
    </source>
</evidence>